<comment type="catalytic activity">
    <reaction evidence="10">
        <text>2 GTP = 3',3'-c-di-GMP + 2 diphosphate</text>
        <dbReference type="Rhea" id="RHEA:24898"/>
        <dbReference type="ChEBI" id="CHEBI:33019"/>
        <dbReference type="ChEBI" id="CHEBI:37565"/>
        <dbReference type="ChEBI" id="CHEBI:58805"/>
        <dbReference type="EC" id="2.7.7.65"/>
    </reaction>
</comment>
<dbReference type="RefSeq" id="WP_045890742.1">
    <property type="nucleotide sequence ID" value="NZ_CP143738.1"/>
</dbReference>
<keyword evidence="5" id="KW-1003">Cell membrane</keyword>
<dbReference type="NCBIfam" id="TIGR00254">
    <property type="entry name" value="GGDEF"/>
    <property type="match status" value="1"/>
</dbReference>
<reference evidence="13 14" key="1">
    <citation type="submission" date="2015-02" db="EMBL/GenBank/DDBJ databases">
        <authorList>
            <person name="Adams M."/>
            <person name="Sutton G."/>
            <person name="Nelson K."/>
            <person name="Bonomo R."/>
            <person name="McCorrison J."/>
            <person name="Sanka R."/>
            <person name="Brinkac L."/>
            <person name="Nierman W."/>
        </authorList>
    </citation>
    <scope>NUCLEOTIDE SEQUENCE [LARGE SCALE GENOMIC DNA]</scope>
    <source>
        <strain evidence="13 14">CIDEIMsCOL9</strain>
    </source>
</reference>
<dbReference type="CDD" id="cd01949">
    <property type="entry name" value="GGDEF"/>
    <property type="match status" value="1"/>
</dbReference>
<evidence type="ECO:0000256" key="5">
    <source>
        <dbReference type="ARBA" id="ARBA00022475"/>
    </source>
</evidence>
<dbReference type="GO" id="GO:1902201">
    <property type="term" value="P:negative regulation of bacterial-type flagellum-dependent cell motility"/>
    <property type="evidence" value="ECO:0007669"/>
    <property type="project" value="TreeGrafter"/>
</dbReference>
<evidence type="ECO:0000256" key="3">
    <source>
        <dbReference type="ARBA" id="ARBA00004665"/>
    </source>
</evidence>
<protein>
    <recommendedName>
        <fullName evidence="4">diguanylate cyclase</fullName>
        <ecNumber evidence="4">2.7.7.65</ecNumber>
    </recommendedName>
</protein>
<evidence type="ECO:0000256" key="10">
    <source>
        <dbReference type="ARBA" id="ARBA00034247"/>
    </source>
</evidence>
<dbReference type="GO" id="GO:0043709">
    <property type="term" value="P:cell adhesion involved in single-species biofilm formation"/>
    <property type="evidence" value="ECO:0007669"/>
    <property type="project" value="TreeGrafter"/>
</dbReference>
<dbReference type="Gene3D" id="3.30.70.270">
    <property type="match status" value="1"/>
</dbReference>
<accession>A0AAW3HBV5</accession>
<evidence type="ECO:0000313" key="13">
    <source>
        <dbReference type="EMBL" id="KJX29620.1"/>
    </source>
</evidence>
<keyword evidence="14" id="KW-1185">Reference proteome</keyword>
<keyword evidence="9 11" id="KW-0472">Membrane</keyword>
<dbReference type="GO" id="GO:0052621">
    <property type="term" value="F:diguanylate cyclase activity"/>
    <property type="evidence" value="ECO:0007669"/>
    <property type="project" value="UniProtKB-EC"/>
</dbReference>
<comment type="cofactor">
    <cofactor evidence="1">
        <name>Mg(2+)</name>
        <dbReference type="ChEBI" id="CHEBI:18420"/>
    </cofactor>
</comment>
<dbReference type="InterPro" id="IPR033479">
    <property type="entry name" value="dCache_1"/>
</dbReference>
<name>A0AAW3HBV5_9ENTR</name>
<dbReference type="Pfam" id="PF00990">
    <property type="entry name" value="GGDEF"/>
    <property type="match status" value="1"/>
</dbReference>
<evidence type="ECO:0000256" key="7">
    <source>
        <dbReference type="ARBA" id="ARBA00022989"/>
    </source>
</evidence>
<dbReference type="Pfam" id="PF02743">
    <property type="entry name" value="dCache_1"/>
    <property type="match status" value="1"/>
</dbReference>
<dbReference type="PROSITE" id="PS50887">
    <property type="entry name" value="GGDEF"/>
    <property type="match status" value="1"/>
</dbReference>
<feature type="transmembrane region" description="Helical" evidence="11">
    <location>
        <begin position="289"/>
        <end position="308"/>
    </location>
</feature>
<dbReference type="PANTHER" id="PTHR45138:SF9">
    <property type="entry name" value="DIGUANYLATE CYCLASE DGCM-RELATED"/>
    <property type="match status" value="1"/>
</dbReference>
<dbReference type="InterPro" id="IPR029151">
    <property type="entry name" value="Sensor-like_sf"/>
</dbReference>
<keyword evidence="7 11" id="KW-1133">Transmembrane helix</keyword>
<feature type="domain" description="GGDEF" evidence="12">
    <location>
        <begin position="382"/>
        <end position="512"/>
    </location>
</feature>
<organism evidence="13 14">
    <name type="scientific">Enterobacter chengduensis</name>
    <dbReference type="NCBI Taxonomy" id="2494701"/>
    <lineage>
        <taxon>Bacteria</taxon>
        <taxon>Pseudomonadati</taxon>
        <taxon>Pseudomonadota</taxon>
        <taxon>Gammaproteobacteria</taxon>
        <taxon>Enterobacterales</taxon>
        <taxon>Enterobacteriaceae</taxon>
        <taxon>Enterobacter</taxon>
        <taxon>Enterobacter cloacae complex</taxon>
    </lineage>
</organism>
<dbReference type="GO" id="GO:0005525">
    <property type="term" value="F:GTP binding"/>
    <property type="evidence" value="ECO:0007669"/>
    <property type="project" value="UniProtKB-KW"/>
</dbReference>
<keyword evidence="8" id="KW-0342">GTP-binding</keyword>
<dbReference type="PANTHER" id="PTHR45138">
    <property type="entry name" value="REGULATORY COMPONENTS OF SENSORY TRANSDUCTION SYSTEM"/>
    <property type="match status" value="1"/>
</dbReference>
<dbReference type="InterPro" id="IPR000160">
    <property type="entry name" value="GGDEF_dom"/>
</dbReference>
<comment type="pathway">
    <text evidence="3">Purine metabolism; 3',5'-cyclic di-GMP biosynthesis.</text>
</comment>
<evidence type="ECO:0000256" key="6">
    <source>
        <dbReference type="ARBA" id="ARBA00022692"/>
    </source>
</evidence>
<evidence type="ECO:0000313" key="14">
    <source>
        <dbReference type="Proteomes" id="UP000033354"/>
    </source>
</evidence>
<evidence type="ECO:0000256" key="1">
    <source>
        <dbReference type="ARBA" id="ARBA00001946"/>
    </source>
</evidence>
<dbReference type="SUPFAM" id="SSF103190">
    <property type="entry name" value="Sensory domain-like"/>
    <property type="match status" value="1"/>
</dbReference>
<dbReference type="EMBL" id="JZKT01000048">
    <property type="protein sequence ID" value="KJX29620.1"/>
    <property type="molecule type" value="Genomic_DNA"/>
</dbReference>
<proteinExistence type="predicted"/>
<dbReference type="AlphaFoldDB" id="A0AAW3HBV5"/>
<dbReference type="EC" id="2.7.7.65" evidence="4"/>
<sequence>MALHSKKLSFTRPIMLSFAGILCGFAVIAVAVTLSQRKDFLEDYHKINSNFTHNLAVNYTESILRENDYILGRSAMYFARDDRLNETLSVNPTQGLQMMMHLQNLMPTVSSISLADTQGHYLRAPEVLPTEKSKTFDPRTRPWFVAQAEASIFSHYTRPYMDYFTGHPTVTVYKPLISPEGRLKGTLAFHLDLTSMGYTLRQMVAPVQGEFFVVERDGAVVLHPDTGALFKQYVSEALMDKMTSGEGHLYDKKTNAWYYYYSFTNPDWFVIYRVSGETLTDITRHETTIVGWGFALAAIIIILFGLYLRHASRSVLMHIINAIKTGDVSEAPRLEAMLSHTIQSNKEREMAYVRQATHDALTGCKNRRAFDSDVAELLNAQQPFAMALVDIDNFKSINDTLGHLTGDIVLRNVAREGIQIMQPHHVSVYRYGGEEFAVIFQAEQMASALSLLEAWRTAVEKRVWREENLRVTFSGGLGEWHFEPLEQFVGSVDNALYSAKQQGKNRIIERPSANPHSFPLSVSTGGVPVKAKL</sequence>
<keyword evidence="6 11" id="KW-0812">Transmembrane</keyword>
<dbReference type="SUPFAM" id="SSF55073">
    <property type="entry name" value="Nucleotide cyclase"/>
    <property type="match status" value="1"/>
</dbReference>
<dbReference type="Proteomes" id="UP000033354">
    <property type="component" value="Unassembled WGS sequence"/>
</dbReference>
<evidence type="ECO:0000259" key="12">
    <source>
        <dbReference type="PROSITE" id="PS50887"/>
    </source>
</evidence>
<dbReference type="InterPro" id="IPR050469">
    <property type="entry name" value="Diguanylate_Cyclase"/>
</dbReference>
<evidence type="ECO:0000256" key="8">
    <source>
        <dbReference type="ARBA" id="ARBA00023134"/>
    </source>
</evidence>
<keyword evidence="8" id="KW-0547">Nucleotide-binding</keyword>
<evidence type="ECO:0000256" key="4">
    <source>
        <dbReference type="ARBA" id="ARBA00012528"/>
    </source>
</evidence>
<dbReference type="CDD" id="cd18773">
    <property type="entry name" value="PDC1_HK_sensor"/>
    <property type="match status" value="1"/>
</dbReference>
<comment type="subcellular location">
    <subcellularLocation>
        <location evidence="2">Cell membrane</location>
        <topology evidence="2">Multi-pass membrane protein</topology>
    </subcellularLocation>
</comment>
<dbReference type="InterPro" id="IPR043128">
    <property type="entry name" value="Rev_trsase/Diguanyl_cyclase"/>
</dbReference>
<evidence type="ECO:0000256" key="9">
    <source>
        <dbReference type="ARBA" id="ARBA00023136"/>
    </source>
</evidence>
<dbReference type="GO" id="GO:0005886">
    <property type="term" value="C:plasma membrane"/>
    <property type="evidence" value="ECO:0007669"/>
    <property type="project" value="UniProtKB-SubCell"/>
</dbReference>
<evidence type="ECO:0000256" key="11">
    <source>
        <dbReference type="SAM" id="Phobius"/>
    </source>
</evidence>
<comment type="caution">
    <text evidence="13">The sequence shown here is derived from an EMBL/GenBank/DDBJ whole genome shotgun (WGS) entry which is preliminary data.</text>
</comment>
<dbReference type="SMART" id="SM00267">
    <property type="entry name" value="GGDEF"/>
    <property type="match status" value="1"/>
</dbReference>
<gene>
    <name evidence="13" type="ORF">SG71_22450</name>
</gene>
<evidence type="ECO:0000256" key="2">
    <source>
        <dbReference type="ARBA" id="ARBA00004651"/>
    </source>
</evidence>
<dbReference type="InterPro" id="IPR029787">
    <property type="entry name" value="Nucleotide_cyclase"/>
</dbReference>
<dbReference type="Gene3D" id="3.30.450.20">
    <property type="entry name" value="PAS domain"/>
    <property type="match status" value="1"/>
</dbReference>